<dbReference type="SUPFAM" id="SSF53686">
    <property type="entry name" value="Tryptophan synthase beta subunit-like PLP-dependent enzymes"/>
    <property type="match status" value="1"/>
</dbReference>
<feature type="domain" description="Tryptophan synthase beta chain-like PALP" evidence="3">
    <location>
        <begin position="19"/>
        <end position="303"/>
    </location>
</feature>
<keyword evidence="2" id="KW-0663">Pyridoxal phosphate</keyword>
<dbReference type="CDD" id="cd01561">
    <property type="entry name" value="CBS_like"/>
    <property type="match status" value="1"/>
</dbReference>
<protein>
    <submittedName>
        <fullName evidence="4">Cysteine synthase family protein</fullName>
        <ecNumber evidence="4">2.5.1.-</ecNumber>
    </submittedName>
</protein>
<dbReference type="RefSeq" id="WP_321543686.1">
    <property type="nucleotide sequence ID" value="NZ_JAXIVS010000001.1"/>
</dbReference>
<sequence length="324" mass="34517">MLTPRSSCRPLPADGRFLQQIGPTPLVPVRLETDGPTIWCKLEFLNPSGSTKDRIARYMLEKAWRLGQLCPGGEVIEASSGSTSIALALASAQMGVRFTAVMPEGVTHERVLTIRAYGADVLLTPRAEGMAGAMARAAAEAKKRGAFATLQFENTDNAEAHRVWTGQEILSQVPGGLVHAVVSGVGTGGTIVGLYQAFREAGCPVTPVVARPIKGLTGCDLECCSFSARVPGVVEGMSKLYREDQLEGLQVLNIQDEVAVCTARALIKRGFPVGPSSGLNYAAAVEAARRLGPHAQVVTVFPDRMERYFSTELIQSQEPGRPAA</sequence>
<dbReference type="InterPro" id="IPR050214">
    <property type="entry name" value="Cys_Synth/Cystath_Beta-Synth"/>
</dbReference>
<evidence type="ECO:0000313" key="4">
    <source>
        <dbReference type="EMBL" id="MDY7224961.1"/>
    </source>
</evidence>
<proteinExistence type="predicted"/>
<gene>
    <name evidence="4" type="ORF">SYV04_01145</name>
</gene>
<dbReference type="GO" id="GO:0016740">
    <property type="term" value="F:transferase activity"/>
    <property type="evidence" value="ECO:0007669"/>
    <property type="project" value="UniProtKB-KW"/>
</dbReference>
<accession>A0ABU5GUV8</accession>
<evidence type="ECO:0000256" key="2">
    <source>
        <dbReference type="ARBA" id="ARBA00022898"/>
    </source>
</evidence>
<keyword evidence="5" id="KW-1185">Reference proteome</keyword>
<dbReference type="EC" id="2.5.1.-" evidence="4"/>
<evidence type="ECO:0000313" key="5">
    <source>
        <dbReference type="Proteomes" id="UP001291309"/>
    </source>
</evidence>
<dbReference type="Proteomes" id="UP001291309">
    <property type="component" value="Unassembled WGS sequence"/>
</dbReference>
<comment type="caution">
    <text evidence="4">The sequence shown here is derived from an EMBL/GenBank/DDBJ whole genome shotgun (WGS) entry which is preliminary data.</text>
</comment>
<organism evidence="4 5">
    <name type="scientific">Hyalangium rubrum</name>
    <dbReference type="NCBI Taxonomy" id="3103134"/>
    <lineage>
        <taxon>Bacteria</taxon>
        <taxon>Pseudomonadati</taxon>
        <taxon>Myxococcota</taxon>
        <taxon>Myxococcia</taxon>
        <taxon>Myxococcales</taxon>
        <taxon>Cystobacterineae</taxon>
        <taxon>Archangiaceae</taxon>
        <taxon>Hyalangium</taxon>
    </lineage>
</organism>
<dbReference type="InterPro" id="IPR036052">
    <property type="entry name" value="TrpB-like_PALP_sf"/>
</dbReference>
<dbReference type="EMBL" id="JAXIVS010000001">
    <property type="protein sequence ID" value="MDY7224961.1"/>
    <property type="molecule type" value="Genomic_DNA"/>
</dbReference>
<evidence type="ECO:0000256" key="1">
    <source>
        <dbReference type="ARBA" id="ARBA00001933"/>
    </source>
</evidence>
<evidence type="ECO:0000259" key="3">
    <source>
        <dbReference type="Pfam" id="PF00291"/>
    </source>
</evidence>
<dbReference type="Pfam" id="PF00291">
    <property type="entry name" value="PALP"/>
    <property type="match status" value="1"/>
</dbReference>
<dbReference type="InterPro" id="IPR001926">
    <property type="entry name" value="TrpB-like_PALP"/>
</dbReference>
<dbReference type="PANTHER" id="PTHR10314">
    <property type="entry name" value="CYSTATHIONINE BETA-SYNTHASE"/>
    <property type="match status" value="1"/>
</dbReference>
<dbReference type="Gene3D" id="3.40.50.1100">
    <property type="match status" value="2"/>
</dbReference>
<reference evidence="4 5" key="1">
    <citation type="submission" date="2023-12" db="EMBL/GenBank/DDBJ databases">
        <title>the genome sequence of Hyalangium sp. s54d21.</title>
        <authorList>
            <person name="Zhang X."/>
        </authorList>
    </citation>
    <scope>NUCLEOTIDE SEQUENCE [LARGE SCALE GENOMIC DNA]</scope>
    <source>
        <strain evidence="5">s54d21</strain>
    </source>
</reference>
<comment type="cofactor">
    <cofactor evidence="1">
        <name>pyridoxal 5'-phosphate</name>
        <dbReference type="ChEBI" id="CHEBI:597326"/>
    </cofactor>
</comment>
<keyword evidence="4" id="KW-0808">Transferase</keyword>
<name>A0ABU5GUV8_9BACT</name>